<feature type="transmembrane region" description="Helical" evidence="1">
    <location>
        <begin position="20"/>
        <end position="53"/>
    </location>
</feature>
<name>A0A1S8X0G3_OPIVI</name>
<dbReference type="Proteomes" id="UP000243686">
    <property type="component" value="Unassembled WGS sequence"/>
</dbReference>
<accession>A0A1S8X0G3</accession>
<evidence type="ECO:0000256" key="1">
    <source>
        <dbReference type="SAM" id="Phobius"/>
    </source>
</evidence>
<dbReference type="AlphaFoldDB" id="A0A1S8X0G3"/>
<organism evidence="2 3">
    <name type="scientific">Opisthorchis viverrini</name>
    <name type="common">Southeast Asian liver fluke</name>
    <dbReference type="NCBI Taxonomy" id="6198"/>
    <lineage>
        <taxon>Eukaryota</taxon>
        <taxon>Metazoa</taxon>
        <taxon>Spiralia</taxon>
        <taxon>Lophotrochozoa</taxon>
        <taxon>Platyhelminthes</taxon>
        <taxon>Trematoda</taxon>
        <taxon>Digenea</taxon>
        <taxon>Opisthorchiida</taxon>
        <taxon>Opisthorchiata</taxon>
        <taxon>Opisthorchiidae</taxon>
        <taxon>Opisthorchis</taxon>
    </lineage>
</organism>
<sequence>MVGHTFWLKERINDVISFEFLGPLFIIPPIVLCGALSSLATVLMGTLVFLFVLSASISVILTAHQGLVSPVDLFCSQIPSGLKVFLSKSTPLCRFHSSPRCLYGIMVVTSLLWYVTLMVPVNIEEKLTVMEIVSYHLLLYVVYRLWRQLKSKHQDNMLHFDLAVPLAKSRSSPNFWKSSVHEETLTATPDTPPLTIPIIAPSRLRSPLSQCVDSRDIPWFMGLLSVHLFYAVYTANLALTSVCTPLMYLDWFILPNDCSTVYATLQRSWVFVASIYWLISAIFPALLLLYQTFVCIRRWRVFKFTGATAHVYDADVMHYDIFI</sequence>
<keyword evidence="1" id="KW-0472">Membrane</keyword>
<keyword evidence="1" id="KW-1133">Transmembrane helix</keyword>
<keyword evidence="1" id="KW-0812">Transmembrane</keyword>
<keyword evidence="3" id="KW-1185">Reference proteome</keyword>
<feature type="transmembrane region" description="Helical" evidence="1">
    <location>
        <begin position="269"/>
        <end position="290"/>
    </location>
</feature>
<feature type="transmembrane region" description="Helical" evidence="1">
    <location>
        <begin position="228"/>
        <end position="249"/>
    </location>
</feature>
<protein>
    <submittedName>
        <fullName evidence="2">Uncharacterized protein</fullName>
    </submittedName>
</protein>
<evidence type="ECO:0000313" key="3">
    <source>
        <dbReference type="Proteomes" id="UP000243686"/>
    </source>
</evidence>
<feature type="non-terminal residue" evidence="2">
    <location>
        <position position="323"/>
    </location>
</feature>
<feature type="transmembrane region" description="Helical" evidence="1">
    <location>
        <begin position="101"/>
        <end position="121"/>
    </location>
</feature>
<reference evidence="2 3" key="1">
    <citation type="submission" date="2015-03" db="EMBL/GenBank/DDBJ databases">
        <title>Draft genome of the nematode, Opisthorchis viverrini.</title>
        <authorList>
            <person name="Mitreva M."/>
        </authorList>
    </citation>
    <scope>NUCLEOTIDE SEQUENCE [LARGE SCALE GENOMIC DNA]</scope>
    <source>
        <strain evidence="2">Khon Kaen</strain>
    </source>
</reference>
<evidence type="ECO:0000313" key="2">
    <source>
        <dbReference type="EMBL" id="OON20229.1"/>
    </source>
</evidence>
<dbReference type="EMBL" id="KV892775">
    <property type="protein sequence ID" value="OON20229.1"/>
    <property type="molecule type" value="Genomic_DNA"/>
</dbReference>
<proteinExistence type="predicted"/>
<gene>
    <name evidence="2" type="ORF">X801_03892</name>
</gene>